<evidence type="ECO:0008006" key="3">
    <source>
        <dbReference type="Google" id="ProtNLM"/>
    </source>
</evidence>
<accession>A0A1R0Y386</accession>
<evidence type="ECO:0000313" key="2">
    <source>
        <dbReference type="Proteomes" id="UP000187439"/>
    </source>
</evidence>
<name>A0A1R0Y386_9BACL</name>
<organism evidence="1 2">
    <name type="scientific">Paenibacillus odorifer</name>
    <dbReference type="NCBI Taxonomy" id="189426"/>
    <lineage>
        <taxon>Bacteria</taxon>
        <taxon>Bacillati</taxon>
        <taxon>Bacillota</taxon>
        <taxon>Bacilli</taxon>
        <taxon>Bacillales</taxon>
        <taxon>Paenibacillaceae</taxon>
        <taxon>Paenibacillus</taxon>
    </lineage>
</organism>
<dbReference type="InterPro" id="IPR029063">
    <property type="entry name" value="SAM-dependent_MTases_sf"/>
</dbReference>
<protein>
    <recommendedName>
        <fullName evidence="3">Phospholipid methyltransferase</fullName>
    </recommendedName>
</protein>
<evidence type="ECO:0000313" key="1">
    <source>
        <dbReference type="EMBL" id="OMD41779.1"/>
    </source>
</evidence>
<dbReference type="Proteomes" id="UP000187439">
    <property type="component" value="Unassembled WGS sequence"/>
</dbReference>
<dbReference type="Gene3D" id="3.40.50.150">
    <property type="entry name" value="Vaccinia Virus protein VP39"/>
    <property type="match status" value="1"/>
</dbReference>
<gene>
    <name evidence="1" type="ORF">BSK52_10085</name>
</gene>
<dbReference type="RefSeq" id="WP_076118818.1">
    <property type="nucleotide sequence ID" value="NZ_MPTC01000006.1"/>
</dbReference>
<dbReference type="CDD" id="cd02440">
    <property type="entry name" value="AdoMet_MTases"/>
    <property type="match status" value="1"/>
</dbReference>
<sequence>MRSRMRERLHFLYKFLHAPRQLGSVTPSSRWLAKTMLGIIPWQQMHNIAELGAGTGAITRFIPSGEETGMNVLLCEKDPDFRHQLRLEFPDRIFYNDCLRLRLALHNRRLEKLDCIVSSLSFRNFSASDRTLYIEQIISSLKEGGWFITFEYFPQMKKELMQHFDIVSVKWVLLNFPPALVYICRKKASTQIKQADHIHPSVDVISISQVSTER</sequence>
<proteinExistence type="predicted"/>
<dbReference type="SUPFAM" id="SSF53335">
    <property type="entry name" value="S-adenosyl-L-methionine-dependent methyltransferases"/>
    <property type="match status" value="1"/>
</dbReference>
<reference evidence="1 2" key="1">
    <citation type="submission" date="2016-10" db="EMBL/GenBank/DDBJ databases">
        <title>Paenibacillus species isolates.</title>
        <authorList>
            <person name="Beno S.M."/>
        </authorList>
    </citation>
    <scope>NUCLEOTIDE SEQUENCE [LARGE SCALE GENOMIC DNA]</scope>
    <source>
        <strain evidence="1 2">FSL H7-0710</strain>
    </source>
</reference>
<dbReference type="EMBL" id="MPTC01000006">
    <property type="protein sequence ID" value="OMD41779.1"/>
    <property type="molecule type" value="Genomic_DNA"/>
</dbReference>
<comment type="caution">
    <text evidence="1">The sequence shown here is derived from an EMBL/GenBank/DDBJ whole genome shotgun (WGS) entry which is preliminary data.</text>
</comment>
<dbReference type="AlphaFoldDB" id="A0A1R0Y386"/>